<evidence type="ECO:0000256" key="2">
    <source>
        <dbReference type="ARBA" id="ARBA00005297"/>
    </source>
</evidence>
<dbReference type="Gene3D" id="3.60.120.10">
    <property type="entry name" value="Anthranilate synthase"/>
    <property type="match status" value="1"/>
</dbReference>
<gene>
    <name evidence="7" type="ORF">JOE21_002727</name>
</gene>
<protein>
    <recommendedName>
        <fullName evidence="3">isochorismate synthase</fullName>
        <ecNumber evidence="3">5.4.4.2</ecNumber>
    </recommendedName>
    <alternativeName>
        <fullName evidence="5">Isochorismate mutase</fullName>
    </alternativeName>
</protein>
<dbReference type="InterPro" id="IPR015890">
    <property type="entry name" value="Chorismate_C"/>
</dbReference>
<dbReference type="GO" id="GO:0008909">
    <property type="term" value="F:isochorismate synthase activity"/>
    <property type="evidence" value="ECO:0007669"/>
    <property type="project" value="UniProtKB-EC"/>
</dbReference>
<dbReference type="InterPro" id="IPR005801">
    <property type="entry name" value="ADC_synthase"/>
</dbReference>
<dbReference type="NCBIfam" id="TIGR00543">
    <property type="entry name" value="isochor_syn"/>
    <property type="match status" value="1"/>
</dbReference>
<dbReference type="PANTHER" id="PTHR42839:SF1">
    <property type="entry name" value="ISOCHORISMATE SYNTHASE MENF"/>
    <property type="match status" value="1"/>
</dbReference>
<evidence type="ECO:0000256" key="3">
    <source>
        <dbReference type="ARBA" id="ARBA00012824"/>
    </source>
</evidence>
<dbReference type="SUPFAM" id="SSF56322">
    <property type="entry name" value="ADC synthase"/>
    <property type="match status" value="1"/>
</dbReference>
<keyword evidence="4 7" id="KW-0413">Isomerase</keyword>
<comment type="caution">
    <text evidence="7">The sequence shown here is derived from an EMBL/GenBank/DDBJ whole genome shotgun (WGS) entry which is preliminary data.</text>
</comment>
<dbReference type="EC" id="5.4.4.2" evidence="3"/>
<evidence type="ECO:0000256" key="5">
    <source>
        <dbReference type="ARBA" id="ARBA00041564"/>
    </source>
</evidence>
<evidence type="ECO:0000313" key="8">
    <source>
        <dbReference type="Proteomes" id="UP001185012"/>
    </source>
</evidence>
<sequence>MSTIKQLEGWAGWGQAMALAHQHGQSVLASRTLRVEQVDPLAFFAAGADARGGERGVFADPDGSLILVGVGVCDRIESQDRSRGRFAEVEREWRRRLDRLVTEGPQIRGTGPLLMGGFSFDPEQSGTEPWNAYASASFVLPAFLLTVRPDGCWLTVNRWVSPGENGEETAREWEREQAELLKSARRVRHWEWPAEWETEEVAPLHWKETVRRSAADIRQNALRKVVLARQLRLKASRPFVPEPTLAHLHREQSNSYLFAFERGSACFMGASPERLVKREGDRLYSTCIAGTIRRSGDQEEDRRLGAQLLHDPKNREEHAVVVDMIRAAFQQECRTIEIPEAPSLYTVRNMHHLYTPVTGHARPGSSLLSVVGGMHPTPAVGGFPQADAVAMIREREGMDRGWYASPVGWIDQRGDGEFVVAIRSGLLREETAILFSGCGIVGDSDPDSEYEETRIKFQPMLSALKGAGEG</sequence>
<comment type="catalytic activity">
    <reaction evidence="1">
        <text>chorismate = isochorismate</text>
        <dbReference type="Rhea" id="RHEA:18985"/>
        <dbReference type="ChEBI" id="CHEBI:29748"/>
        <dbReference type="ChEBI" id="CHEBI:29780"/>
        <dbReference type="EC" id="5.4.4.2"/>
    </reaction>
</comment>
<name>A0ABU1IQA3_9BACL</name>
<proteinExistence type="inferred from homology"/>
<dbReference type="InterPro" id="IPR004561">
    <property type="entry name" value="IsoChor_synthase"/>
</dbReference>
<dbReference type="RefSeq" id="WP_309867016.1">
    <property type="nucleotide sequence ID" value="NZ_JAVDQG010000006.1"/>
</dbReference>
<evidence type="ECO:0000259" key="6">
    <source>
        <dbReference type="Pfam" id="PF00425"/>
    </source>
</evidence>
<evidence type="ECO:0000313" key="7">
    <source>
        <dbReference type="EMBL" id="MDR6226717.1"/>
    </source>
</evidence>
<dbReference type="EMBL" id="JAVDQG010000006">
    <property type="protein sequence ID" value="MDR6226717.1"/>
    <property type="molecule type" value="Genomic_DNA"/>
</dbReference>
<dbReference type="PANTHER" id="PTHR42839">
    <property type="entry name" value="ISOCHORISMATE SYNTHASE ENTC"/>
    <property type="match status" value="1"/>
</dbReference>
<dbReference type="Pfam" id="PF00425">
    <property type="entry name" value="Chorismate_bind"/>
    <property type="match status" value="1"/>
</dbReference>
<reference evidence="7 8" key="1">
    <citation type="submission" date="2023-07" db="EMBL/GenBank/DDBJ databases">
        <title>Genomic Encyclopedia of Type Strains, Phase IV (KMG-IV): sequencing the most valuable type-strain genomes for metagenomic binning, comparative biology and taxonomic classification.</title>
        <authorList>
            <person name="Goeker M."/>
        </authorList>
    </citation>
    <scope>NUCLEOTIDE SEQUENCE [LARGE SCALE GENOMIC DNA]</scope>
    <source>
        <strain evidence="7 8">DSM 45903</strain>
    </source>
</reference>
<comment type="similarity">
    <text evidence="2">Belongs to the isochorismate synthase family.</text>
</comment>
<evidence type="ECO:0000256" key="4">
    <source>
        <dbReference type="ARBA" id="ARBA00023235"/>
    </source>
</evidence>
<dbReference type="Proteomes" id="UP001185012">
    <property type="component" value="Unassembled WGS sequence"/>
</dbReference>
<feature type="domain" description="Chorismate-utilising enzyme C-terminal" evidence="6">
    <location>
        <begin position="205"/>
        <end position="456"/>
    </location>
</feature>
<evidence type="ECO:0000256" key="1">
    <source>
        <dbReference type="ARBA" id="ARBA00000799"/>
    </source>
</evidence>
<keyword evidence="8" id="KW-1185">Reference proteome</keyword>
<accession>A0ABU1IQA3</accession>
<organism evidence="7 8">
    <name type="scientific">Desmospora profundinema</name>
    <dbReference type="NCBI Taxonomy" id="1571184"/>
    <lineage>
        <taxon>Bacteria</taxon>
        <taxon>Bacillati</taxon>
        <taxon>Bacillota</taxon>
        <taxon>Bacilli</taxon>
        <taxon>Bacillales</taxon>
        <taxon>Thermoactinomycetaceae</taxon>
        <taxon>Desmospora</taxon>
    </lineage>
</organism>